<feature type="transmembrane region" description="Helical" evidence="10">
    <location>
        <begin position="100"/>
        <end position="125"/>
    </location>
</feature>
<dbReference type="PROSITE" id="PS00221">
    <property type="entry name" value="MIP"/>
    <property type="match status" value="1"/>
</dbReference>
<keyword evidence="6 10" id="KW-1133">Transmembrane helix</keyword>
<dbReference type="GO" id="GO:0005886">
    <property type="term" value="C:plasma membrane"/>
    <property type="evidence" value="ECO:0007669"/>
    <property type="project" value="UniProtKB-SubCell"/>
</dbReference>
<dbReference type="SUPFAM" id="SSF81338">
    <property type="entry name" value="Aquaporin-like"/>
    <property type="match status" value="1"/>
</dbReference>
<keyword evidence="3 8" id="KW-0813">Transport</keyword>
<protein>
    <submittedName>
        <fullName evidence="11">Aquaporin Z 2</fullName>
    </submittedName>
</protein>
<feature type="transmembrane region" description="Helical" evidence="10">
    <location>
        <begin position="34"/>
        <end position="53"/>
    </location>
</feature>
<evidence type="ECO:0000256" key="8">
    <source>
        <dbReference type="RuleBase" id="RU000477"/>
    </source>
</evidence>
<evidence type="ECO:0000256" key="5">
    <source>
        <dbReference type="ARBA" id="ARBA00022692"/>
    </source>
</evidence>
<dbReference type="EMBL" id="LN483071">
    <property type="protein sequence ID" value="CEA08530.1"/>
    <property type="molecule type" value="Genomic_DNA"/>
</dbReference>
<evidence type="ECO:0000256" key="4">
    <source>
        <dbReference type="ARBA" id="ARBA00022475"/>
    </source>
</evidence>
<dbReference type="PATRIC" id="fig|1461584.3.peg.1859"/>
<dbReference type="GO" id="GO:0015250">
    <property type="term" value="F:water channel activity"/>
    <property type="evidence" value="ECO:0007669"/>
    <property type="project" value="TreeGrafter"/>
</dbReference>
<gene>
    <name evidence="11" type="primary">aqpZ2</name>
    <name evidence="11" type="ORF">BN1051_01884</name>
</gene>
<organism evidence="11">
    <name type="scientific">Arthrobacter saudimassiliensis</name>
    <dbReference type="NCBI Taxonomy" id="1461584"/>
    <lineage>
        <taxon>Bacteria</taxon>
        <taxon>Bacillati</taxon>
        <taxon>Actinomycetota</taxon>
        <taxon>Actinomycetes</taxon>
        <taxon>Micrococcales</taxon>
        <taxon>Micrococcaceae</taxon>
        <taxon>Arthrobacter</taxon>
    </lineage>
</organism>
<comment type="similarity">
    <text evidence="2 8">Belongs to the MIP/aquaporin (TC 1.A.8) family.</text>
</comment>
<feature type="transmembrane region" description="Helical" evidence="10">
    <location>
        <begin position="230"/>
        <end position="248"/>
    </location>
</feature>
<feature type="compositionally biased region" description="Low complexity" evidence="9">
    <location>
        <begin position="285"/>
        <end position="331"/>
    </location>
</feature>
<feature type="transmembrane region" description="Helical" evidence="10">
    <location>
        <begin position="59"/>
        <end position="79"/>
    </location>
</feature>
<accession>A0A078MQH2</accession>
<evidence type="ECO:0000256" key="1">
    <source>
        <dbReference type="ARBA" id="ARBA00004651"/>
    </source>
</evidence>
<dbReference type="PANTHER" id="PTHR19139:SF199">
    <property type="entry name" value="MIP17260P"/>
    <property type="match status" value="1"/>
</dbReference>
<keyword evidence="5 8" id="KW-0812">Transmembrane</keyword>
<dbReference type="InterPro" id="IPR034294">
    <property type="entry name" value="Aquaporin_transptr"/>
</dbReference>
<dbReference type="AlphaFoldDB" id="A0A078MQH2"/>
<keyword evidence="7 10" id="KW-0472">Membrane</keyword>
<reference evidence="11" key="1">
    <citation type="submission" date="2014-07" db="EMBL/GenBank/DDBJ databases">
        <authorList>
            <person name="Urmite Genomes Urmite Genomes"/>
        </authorList>
    </citation>
    <scope>NUCLEOTIDE SEQUENCE</scope>
    <source>
        <strain evidence="11">11W110_air</strain>
    </source>
</reference>
<feature type="transmembrane region" description="Helical" evidence="10">
    <location>
        <begin position="151"/>
        <end position="174"/>
    </location>
</feature>
<dbReference type="PANTHER" id="PTHR19139">
    <property type="entry name" value="AQUAPORIN TRANSPORTER"/>
    <property type="match status" value="1"/>
</dbReference>
<keyword evidence="4" id="KW-1003">Cell membrane</keyword>
<evidence type="ECO:0000256" key="10">
    <source>
        <dbReference type="SAM" id="Phobius"/>
    </source>
</evidence>
<dbReference type="PRINTS" id="PR00783">
    <property type="entry name" value="MINTRINSICP"/>
</dbReference>
<comment type="subcellular location">
    <subcellularLocation>
        <location evidence="1">Cell membrane</location>
        <topology evidence="1">Multi-pass membrane protein</topology>
    </subcellularLocation>
</comment>
<dbReference type="Gene3D" id="1.20.1080.10">
    <property type="entry name" value="Glycerol uptake facilitator protein"/>
    <property type="match status" value="1"/>
</dbReference>
<dbReference type="Pfam" id="PF00230">
    <property type="entry name" value="MIP"/>
    <property type="match status" value="1"/>
</dbReference>
<feature type="region of interest" description="Disordered" evidence="9">
    <location>
        <begin position="1"/>
        <end position="20"/>
    </location>
</feature>
<evidence type="ECO:0000256" key="3">
    <source>
        <dbReference type="ARBA" id="ARBA00022448"/>
    </source>
</evidence>
<evidence type="ECO:0000256" key="2">
    <source>
        <dbReference type="ARBA" id="ARBA00006175"/>
    </source>
</evidence>
<evidence type="ECO:0000313" key="11">
    <source>
        <dbReference type="EMBL" id="CEA08530.1"/>
    </source>
</evidence>
<feature type="transmembrane region" description="Helical" evidence="10">
    <location>
        <begin position="186"/>
        <end position="210"/>
    </location>
</feature>
<dbReference type="InterPro" id="IPR023271">
    <property type="entry name" value="Aquaporin-like"/>
</dbReference>
<proteinExistence type="inferred from homology"/>
<dbReference type="InterPro" id="IPR000425">
    <property type="entry name" value="MIP"/>
</dbReference>
<dbReference type="InterPro" id="IPR022357">
    <property type="entry name" value="MIP_CS"/>
</dbReference>
<name>A0A078MQH2_9MICC</name>
<evidence type="ECO:0000256" key="9">
    <source>
        <dbReference type="SAM" id="MobiDB-lite"/>
    </source>
</evidence>
<evidence type="ECO:0000256" key="7">
    <source>
        <dbReference type="ARBA" id="ARBA00023136"/>
    </source>
</evidence>
<evidence type="ECO:0000256" key="6">
    <source>
        <dbReference type="ARBA" id="ARBA00022989"/>
    </source>
</evidence>
<feature type="region of interest" description="Disordered" evidence="9">
    <location>
        <begin position="266"/>
        <end position="348"/>
    </location>
</feature>
<sequence length="348" mass="33887">MTSPNTSGASAAGTAHPEPSARAGHRYGLVGRSVAEAAGTALLIFAGFGLTIFSTQGGVPAPFGFGLGLAAAMVAFGYVSGGHFNPAITVGSAVAGRTPWIAVAPYVVAQLIGAVFGVFVLWTALSGYPQVTSVSQIFAQSVNSFGEDSALGFPLAGALLLEVIAAALLTAVFLGATAGSGVRSGAAPFAVGLAYAVLLAVLGPVTGGGLNPARSTAPVLFADFSGGGQLWLFWVAPLVGAVITGLIYRSIDLVPGAAERIGHDAAETGSAAEGNRAEVHTQPRTAGTATAATGAAAAGTDTTDAGTDVADAGPAAAGDTSAPDGATGDAARSFDTPGDDGGEGRGRS</sequence>